<dbReference type="InterPro" id="IPR029063">
    <property type="entry name" value="SAM-dependent_MTases_sf"/>
</dbReference>
<evidence type="ECO:0000256" key="5">
    <source>
        <dbReference type="PROSITE-ProRule" id="PRU01016"/>
    </source>
</evidence>
<feature type="active site" evidence="5">
    <location>
        <position position="104"/>
    </location>
</feature>
<comment type="catalytic activity">
    <reaction evidence="7">
        <text>a 2'-deoxycytidine in DNA + S-adenosyl-L-methionine = a 5-methyl-2'-deoxycytidine in DNA + S-adenosyl-L-homocysteine + H(+)</text>
        <dbReference type="Rhea" id="RHEA:13681"/>
        <dbReference type="Rhea" id="RHEA-COMP:11369"/>
        <dbReference type="Rhea" id="RHEA-COMP:11370"/>
        <dbReference type="ChEBI" id="CHEBI:15378"/>
        <dbReference type="ChEBI" id="CHEBI:57856"/>
        <dbReference type="ChEBI" id="CHEBI:59789"/>
        <dbReference type="ChEBI" id="CHEBI:85452"/>
        <dbReference type="ChEBI" id="CHEBI:85454"/>
        <dbReference type="EC" id="2.1.1.37"/>
    </reaction>
</comment>
<organism evidence="8 9">
    <name type="scientific">Aquibacillus rhizosphaerae</name>
    <dbReference type="NCBI Taxonomy" id="3051431"/>
    <lineage>
        <taxon>Bacteria</taxon>
        <taxon>Bacillati</taxon>
        <taxon>Bacillota</taxon>
        <taxon>Bacilli</taxon>
        <taxon>Bacillales</taxon>
        <taxon>Bacillaceae</taxon>
        <taxon>Aquibacillus</taxon>
    </lineage>
</organism>
<dbReference type="Gene3D" id="3.90.120.10">
    <property type="entry name" value="DNA Methylase, subunit A, domain 2"/>
    <property type="match status" value="1"/>
</dbReference>
<evidence type="ECO:0000313" key="9">
    <source>
        <dbReference type="Proteomes" id="UP001235343"/>
    </source>
</evidence>
<gene>
    <name evidence="8" type="ORF">QQS35_18790</name>
</gene>
<sequence length="402" mass="46378">MERFNLIDIFAGCGGLSEGFEKNQEFNMLAAVEWEKAPVKNLIHRLSTKWNVNDAENRVLRFDIQRTEELLNGWSDDPNFGTHEGLDTLLEEKSLDLIIGGPPCQAYSVAGRIRDGNGMRDDYRNYLFEGYLKIVRKYRPKLFVFENVPGMLSSKPGGIPVIDLIKKDIEKSGYEIIDDLKKYAQIDMSEYGVPQKRKRIIIIGLRKDAYFDIQNVLKAFYTEDLPKYKESVKTVRDAIADLPKLYPLEEESKVNGKRYSHSLNYEIPNHLSRLHSKRDIKIFKMLAEDIQSGRNEYVSSDALRQLYTKITNKTSNVHKYHVLRWDKPSNTIPAHLYKDGLRHIHPDSTQGRTITVREAARFQTFDDDYEFISSTGDNYKMIGNAVPPKFSEKLADAIKILL</sequence>
<keyword evidence="1 5" id="KW-0489">Methyltransferase</keyword>
<evidence type="ECO:0000256" key="4">
    <source>
        <dbReference type="ARBA" id="ARBA00022747"/>
    </source>
</evidence>
<keyword evidence="2 5" id="KW-0808">Transferase</keyword>
<dbReference type="RefSeq" id="WP_285933756.1">
    <property type="nucleotide sequence ID" value="NZ_JASTZU010000058.1"/>
</dbReference>
<evidence type="ECO:0000256" key="7">
    <source>
        <dbReference type="RuleBase" id="RU000417"/>
    </source>
</evidence>
<reference evidence="8 9" key="1">
    <citation type="submission" date="2023-06" db="EMBL/GenBank/DDBJ databases">
        <title>Aquibacillus rhizosphaerae LR5S19.</title>
        <authorList>
            <person name="Sun J.-Q."/>
        </authorList>
    </citation>
    <scope>NUCLEOTIDE SEQUENCE [LARGE SCALE GENOMIC DNA]</scope>
    <source>
        <strain evidence="8 9">LR5S19</strain>
    </source>
</reference>
<dbReference type="Gene3D" id="3.40.50.150">
    <property type="entry name" value="Vaccinia Virus protein VP39"/>
    <property type="match status" value="1"/>
</dbReference>
<proteinExistence type="inferred from homology"/>
<comment type="caution">
    <text evidence="8">The sequence shown here is derived from an EMBL/GenBank/DDBJ whole genome shotgun (WGS) entry which is preliminary data.</text>
</comment>
<dbReference type="NCBIfam" id="TIGR00675">
    <property type="entry name" value="dcm"/>
    <property type="match status" value="1"/>
</dbReference>
<dbReference type="PANTHER" id="PTHR10629:SF52">
    <property type="entry name" value="DNA (CYTOSINE-5)-METHYLTRANSFERASE 1"/>
    <property type="match status" value="1"/>
</dbReference>
<accession>A0ABT7LD09</accession>
<dbReference type="EC" id="2.1.1.37" evidence="7"/>
<comment type="similarity">
    <text evidence="5 6">Belongs to the class I-like SAM-binding methyltransferase superfamily. C5-methyltransferase family.</text>
</comment>
<evidence type="ECO:0000313" key="8">
    <source>
        <dbReference type="EMBL" id="MDL4842485.1"/>
    </source>
</evidence>
<dbReference type="PROSITE" id="PS00094">
    <property type="entry name" value="C5_MTASE_1"/>
    <property type="match status" value="1"/>
</dbReference>
<protein>
    <recommendedName>
        <fullName evidence="7">Cytosine-specific methyltransferase</fullName>
        <ecNumber evidence="7">2.1.1.37</ecNumber>
    </recommendedName>
</protein>
<dbReference type="Pfam" id="PF00145">
    <property type="entry name" value="DNA_methylase"/>
    <property type="match status" value="1"/>
</dbReference>
<dbReference type="Proteomes" id="UP001235343">
    <property type="component" value="Unassembled WGS sequence"/>
</dbReference>
<evidence type="ECO:0000256" key="2">
    <source>
        <dbReference type="ARBA" id="ARBA00022679"/>
    </source>
</evidence>
<dbReference type="SUPFAM" id="SSF53335">
    <property type="entry name" value="S-adenosyl-L-methionine-dependent methyltransferases"/>
    <property type="match status" value="1"/>
</dbReference>
<evidence type="ECO:0000256" key="3">
    <source>
        <dbReference type="ARBA" id="ARBA00022691"/>
    </source>
</evidence>
<dbReference type="PRINTS" id="PR00105">
    <property type="entry name" value="C5METTRFRASE"/>
</dbReference>
<keyword evidence="4" id="KW-0680">Restriction system</keyword>
<keyword evidence="3 5" id="KW-0949">S-adenosyl-L-methionine</keyword>
<keyword evidence="9" id="KW-1185">Reference proteome</keyword>
<dbReference type="InterPro" id="IPR018117">
    <property type="entry name" value="C5_DNA_meth_AS"/>
</dbReference>
<name>A0ABT7LD09_9BACI</name>
<evidence type="ECO:0000256" key="1">
    <source>
        <dbReference type="ARBA" id="ARBA00022603"/>
    </source>
</evidence>
<evidence type="ECO:0000256" key="6">
    <source>
        <dbReference type="RuleBase" id="RU000416"/>
    </source>
</evidence>
<dbReference type="EMBL" id="JASTZU010000058">
    <property type="protein sequence ID" value="MDL4842485.1"/>
    <property type="molecule type" value="Genomic_DNA"/>
</dbReference>
<dbReference type="GO" id="GO:0032259">
    <property type="term" value="P:methylation"/>
    <property type="evidence" value="ECO:0007669"/>
    <property type="project" value="UniProtKB-KW"/>
</dbReference>
<dbReference type="InterPro" id="IPR050390">
    <property type="entry name" value="C5-Methyltransferase"/>
</dbReference>
<dbReference type="PROSITE" id="PS51679">
    <property type="entry name" value="SAM_MT_C5"/>
    <property type="match status" value="1"/>
</dbReference>
<dbReference type="GO" id="GO:0003886">
    <property type="term" value="F:DNA (cytosine-5-)-methyltransferase activity"/>
    <property type="evidence" value="ECO:0007669"/>
    <property type="project" value="UniProtKB-EC"/>
</dbReference>
<dbReference type="PANTHER" id="PTHR10629">
    <property type="entry name" value="CYTOSINE-SPECIFIC METHYLTRANSFERASE"/>
    <property type="match status" value="1"/>
</dbReference>
<dbReference type="InterPro" id="IPR001525">
    <property type="entry name" value="C5_MeTfrase"/>
</dbReference>